<gene>
    <name evidence="1" type="ORF">CEXT_100621</name>
</gene>
<dbReference type="EMBL" id="BPLR01007952">
    <property type="protein sequence ID" value="GIY20964.1"/>
    <property type="molecule type" value="Genomic_DNA"/>
</dbReference>
<evidence type="ECO:0000313" key="1">
    <source>
        <dbReference type="EMBL" id="GIY20964.1"/>
    </source>
</evidence>
<organism evidence="1 2">
    <name type="scientific">Caerostris extrusa</name>
    <name type="common">Bark spider</name>
    <name type="synonym">Caerostris bankana</name>
    <dbReference type="NCBI Taxonomy" id="172846"/>
    <lineage>
        <taxon>Eukaryota</taxon>
        <taxon>Metazoa</taxon>
        <taxon>Ecdysozoa</taxon>
        <taxon>Arthropoda</taxon>
        <taxon>Chelicerata</taxon>
        <taxon>Arachnida</taxon>
        <taxon>Araneae</taxon>
        <taxon>Araneomorphae</taxon>
        <taxon>Entelegynae</taxon>
        <taxon>Araneoidea</taxon>
        <taxon>Araneidae</taxon>
        <taxon>Caerostris</taxon>
    </lineage>
</organism>
<accession>A0AAV4RK76</accession>
<dbReference type="Proteomes" id="UP001054945">
    <property type="component" value="Unassembled WGS sequence"/>
</dbReference>
<keyword evidence="2" id="KW-1185">Reference proteome</keyword>
<dbReference type="AlphaFoldDB" id="A0AAV4RK76"/>
<evidence type="ECO:0000313" key="2">
    <source>
        <dbReference type="Proteomes" id="UP001054945"/>
    </source>
</evidence>
<sequence>MPKFPQYLQIPPVRGVPAQSELKVGHCNNSPVVSGLFRDHVLPYLLLQSMEGGVHTLPMEQGNTGHG</sequence>
<reference evidence="1 2" key="1">
    <citation type="submission" date="2021-06" db="EMBL/GenBank/DDBJ databases">
        <title>Caerostris extrusa draft genome.</title>
        <authorList>
            <person name="Kono N."/>
            <person name="Arakawa K."/>
        </authorList>
    </citation>
    <scope>NUCLEOTIDE SEQUENCE [LARGE SCALE GENOMIC DNA]</scope>
</reference>
<protein>
    <submittedName>
        <fullName evidence="1">Uncharacterized protein</fullName>
    </submittedName>
</protein>
<comment type="caution">
    <text evidence="1">The sequence shown here is derived from an EMBL/GenBank/DDBJ whole genome shotgun (WGS) entry which is preliminary data.</text>
</comment>
<name>A0AAV4RK76_CAEEX</name>
<proteinExistence type="predicted"/>